<organism evidence="3 4">
    <name type="scientific">Plutella xylostella</name>
    <name type="common">Diamondback moth</name>
    <name type="synonym">Plutella maculipennis</name>
    <dbReference type="NCBI Taxonomy" id="51655"/>
    <lineage>
        <taxon>Eukaryota</taxon>
        <taxon>Metazoa</taxon>
        <taxon>Ecdysozoa</taxon>
        <taxon>Arthropoda</taxon>
        <taxon>Hexapoda</taxon>
        <taxon>Insecta</taxon>
        <taxon>Pterygota</taxon>
        <taxon>Neoptera</taxon>
        <taxon>Endopterygota</taxon>
        <taxon>Lepidoptera</taxon>
        <taxon>Glossata</taxon>
        <taxon>Ditrysia</taxon>
        <taxon>Yponomeutoidea</taxon>
        <taxon>Plutellidae</taxon>
        <taxon>Plutella</taxon>
    </lineage>
</organism>
<dbReference type="Proteomes" id="UP000653454">
    <property type="component" value="Unassembled WGS sequence"/>
</dbReference>
<proteinExistence type="predicted"/>
<evidence type="ECO:0000256" key="2">
    <source>
        <dbReference type="SAM" id="Phobius"/>
    </source>
</evidence>
<keyword evidence="2" id="KW-1133">Transmembrane helix</keyword>
<feature type="region of interest" description="Disordered" evidence="1">
    <location>
        <begin position="231"/>
        <end position="252"/>
    </location>
</feature>
<evidence type="ECO:0000313" key="4">
    <source>
        <dbReference type="Proteomes" id="UP000653454"/>
    </source>
</evidence>
<keyword evidence="2" id="KW-0812">Transmembrane</keyword>
<name>A0A8S4G9K1_PLUXY</name>
<reference evidence="3" key="1">
    <citation type="submission" date="2020-11" db="EMBL/GenBank/DDBJ databases">
        <authorList>
            <person name="Whiteford S."/>
        </authorList>
    </citation>
    <scope>NUCLEOTIDE SEQUENCE</scope>
</reference>
<dbReference type="EMBL" id="CAJHNJ030000137">
    <property type="protein sequence ID" value="CAG9136361.1"/>
    <property type="molecule type" value="Genomic_DNA"/>
</dbReference>
<feature type="transmembrane region" description="Helical" evidence="2">
    <location>
        <begin position="43"/>
        <end position="63"/>
    </location>
</feature>
<evidence type="ECO:0000313" key="3">
    <source>
        <dbReference type="EMBL" id="CAG9136361.1"/>
    </source>
</evidence>
<evidence type="ECO:0000256" key="1">
    <source>
        <dbReference type="SAM" id="MobiDB-lite"/>
    </source>
</evidence>
<gene>
    <name evidence="3" type="ORF">PLXY2_LOCUS14626</name>
</gene>
<accession>A0A8S4G9K1</accession>
<feature type="transmembrane region" description="Helical" evidence="2">
    <location>
        <begin position="123"/>
        <end position="144"/>
    </location>
</feature>
<sequence length="252" mass="26580">MPGRGEVDMLWMSGGNEMLVSSCGDVVCCVREAPSPAQASPRAFLYVVGVVSLFVSEVAYGAWMAASLATWWRSSAQAQLARRAADLVHDLKPALLAMERYRDLAHPLYDMIEEMEQQAPNNVYVIVVFALIGFVLQIAAVVMARRLARRDPQLAEDEEGEKCAAEGGAGAAGEKALCAGGGKHDACCDELSEPEPPPGGGGGGGVASVGAEDDKVELQERWQAVAAQLAARAPPALPAPSAPPRHLVHLEP</sequence>
<protein>
    <submittedName>
        <fullName evidence="3">(diamondback moth) hypothetical protein</fullName>
    </submittedName>
</protein>
<dbReference type="AlphaFoldDB" id="A0A8S4G9K1"/>
<comment type="caution">
    <text evidence="3">The sequence shown here is derived from an EMBL/GenBank/DDBJ whole genome shotgun (WGS) entry which is preliminary data.</text>
</comment>
<feature type="region of interest" description="Disordered" evidence="1">
    <location>
        <begin position="185"/>
        <end position="213"/>
    </location>
</feature>
<keyword evidence="4" id="KW-1185">Reference proteome</keyword>
<keyword evidence="2" id="KW-0472">Membrane</keyword>